<organism evidence="7 8">
    <name type="scientific">Eragrostis curvula</name>
    <name type="common">weeping love grass</name>
    <dbReference type="NCBI Taxonomy" id="38414"/>
    <lineage>
        <taxon>Eukaryota</taxon>
        <taxon>Viridiplantae</taxon>
        <taxon>Streptophyta</taxon>
        <taxon>Embryophyta</taxon>
        <taxon>Tracheophyta</taxon>
        <taxon>Spermatophyta</taxon>
        <taxon>Magnoliopsida</taxon>
        <taxon>Liliopsida</taxon>
        <taxon>Poales</taxon>
        <taxon>Poaceae</taxon>
        <taxon>PACMAD clade</taxon>
        <taxon>Chloridoideae</taxon>
        <taxon>Eragrostideae</taxon>
        <taxon>Eragrostidinae</taxon>
        <taxon>Eragrostis</taxon>
    </lineage>
</organism>
<comment type="caution">
    <text evidence="7">The sequence shown here is derived from an EMBL/GenBank/DDBJ whole genome shotgun (WGS) entry which is preliminary data.</text>
</comment>
<dbReference type="Gene3D" id="1.10.10.10">
    <property type="entry name" value="Winged helix-like DNA-binding domain superfamily/Winged helix DNA-binding domain"/>
    <property type="match status" value="1"/>
</dbReference>
<dbReference type="InterPro" id="IPR036390">
    <property type="entry name" value="WH_DNA-bd_sf"/>
</dbReference>
<keyword evidence="1" id="KW-0489">Methyltransferase</keyword>
<dbReference type="OrthoDB" id="2410195at2759"/>
<dbReference type="PANTHER" id="PTHR11746">
    <property type="entry name" value="O-METHYLTRANSFERASE"/>
    <property type="match status" value="1"/>
</dbReference>
<dbReference type="SUPFAM" id="SSF46785">
    <property type="entry name" value="Winged helix' DNA-binding domain"/>
    <property type="match status" value="1"/>
</dbReference>
<dbReference type="Pfam" id="PF08100">
    <property type="entry name" value="Dimerisation"/>
    <property type="match status" value="1"/>
</dbReference>
<dbReference type="Proteomes" id="UP000324897">
    <property type="component" value="Chromosome 2"/>
</dbReference>
<dbReference type="PROSITE" id="PS51683">
    <property type="entry name" value="SAM_OMT_II"/>
    <property type="match status" value="1"/>
</dbReference>
<evidence type="ECO:0000256" key="2">
    <source>
        <dbReference type="ARBA" id="ARBA00022679"/>
    </source>
</evidence>
<dbReference type="GO" id="GO:0046983">
    <property type="term" value="F:protein dimerization activity"/>
    <property type="evidence" value="ECO:0007669"/>
    <property type="project" value="InterPro"/>
</dbReference>
<accession>A0A5J9UQG4</accession>
<evidence type="ECO:0000256" key="1">
    <source>
        <dbReference type="ARBA" id="ARBA00022603"/>
    </source>
</evidence>
<dbReference type="FunFam" id="1.10.10.10:FF:000213">
    <property type="entry name" value="Coniferyl alcohol 9-O-methyltransferase"/>
    <property type="match status" value="1"/>
</dbReference>
<evidence type="ECO:0000256" key="4">
    <source>
        <dbReference type="PIRSR" id="PIRSR005739-1"/>
    </source>
</evidence>
<dbReference type="InterPro" id="IPR029063">
    <property type="entry name" value="SAM-dependent_MTases_sf"/>
</dbReference>
<evidence type="ECO:0000259" key="5">
    <source>
        <dbReference type="Pfam" id="PF00891"/>
    </source>
</evidence>
<sequence length="364" mass="40371">MATQAQSIIVPTDAELLQAQADLWRHSLYYLKSMALKCAVELGIPTAIHRLGGTTSLPDLISALSLPAGKQQFLGRLMRMLASSGVFAKVDSTEPIYSLTPLSYLLVDGIAADGHINHAPFLLTVTAKHYIDLAMGLADWFKKEEKTPPFDHVHGASLFEESMERIDPEFHKMSIKGLLVHDNFGVDIALRELRDIFQGIKSLTDCCYHGDGTTAKAIAQAFPNMKVTHMDLPQEIRKIPADGIVNYVKGDMFKSIPPAQVVMLKMVLHHWSDEDCVKILSNCKKAIPSRENGGKVLIGDIVLDPNSGPVMYETQLLMDVCMMLMKGGRQRDLNDWRELFIKAGFSDFKLISKFGARGVLEAYP</sequence>
<dbReference type="InterPro" id="IPR036388">
    <property type="entry name" value="WH-like_DNA-bd_sf"/>
</dbReference>
<gene>
    <name evidence="7" type="ORF">EJB05_28316</name>
</gene>
<evidence type="ECO:0000256" key="3">
    <source>
        <dbReference type="ARBA" id="ARBA00022691"/>
    </source>
</evidence>
<feature type="domain" description="O-methyltransferase C-terminal" evidence="5">
    <location>
        <begin position="137"/>
        <end position="346"/>
    </location>
</feature>
<dbReference type="InterPro" id="IPR016461">
    <property type="entry name" value="COMT-like"/>
</dbReference>
<dbReference type="GO" id="GO:0008171">
    <property type="term" value="F:O-methyltransferase activity"/>
    <property type="evidence" value="ECO:0007669"/>
    <property type="project" value="InterPro"/>
</dbReference>
<name>A0A5J9UQG4_9POAL</name>
<evidence type="ECO:0000313" key="8">
    <source>
        <dbReference type="Proteomes" id="UP000324897"/>
    </source>
</evidence>
<dbReference type="PIRSF" id="PIRSF005739">
    <property type="entry name" value="O-mtase"/>
    <property type="match status" value="1"/>
</dbReference>
<dbReference type="InterPro" id="IPR001077">
    <property type="entry name" value="COMT_C"/>
</dbReference>
<protein>
    <recommendedName>
        <fullName evidence="9">O-methyltransferase domain-containing protein</fullName>
    </recommendedName>
</protein>
<feature type="active site" description="Proton acceptor" evidence="4">
    <location>
        <position position="269"/>
    </location>
</feature>
<evidence type="ECO:0000313" key="7">
    <source>
        <dbReference type="EMBL" id="TVU25806.1"/>
    </source>
</evidence>
<proteinExistence type="predicted"/>
<dbReference type="Pfam" id="PF00891">
    <property type="entry name" value="Methyltransf_2"/>
    <property type="match status" value="1"/>
</dbReference>
<reference evidence="7 8" key="1">
    <citation type="journal article" date="2019" name="Sci. Rep.">
        <title>A high-quality genome of Eragrostis curvula grass provides insights into Poaceae evolution and supports new strategies to enhance forage quality.</title>
        <authorList>
            <person name="Carballo J."/>
            <person name="Santos B.A.C.M."/>
            <person name="Zappacosta D."/>
            <person name="Garbus I."/>
            <person name="Selva J.P."/>
            <person name="Gallo C.A."/>
            <person name="Diaz A."/>
            <person name="Albertini E."/>
            <person name="Caccamo M."/>
            <person name="Echenique V."/>
        </authorList>
    </citation>
    <scope>NUCLEOTIDE SEQUENCE [LARGE SCALE GENOMIC DNA]</scope>
    <source>
        <strain evidence="8">cv. Victoria</strain>
        <tissue evidence="7">Leaf</tissue>
    </source>
</reference>
<feature type="domain" description="O-methyltransferase dimerisation" evidence="6">
    <location>
        <begin position="24"/>
        <end position="107"/>
    </location>
</feature>
<feature type="non-terminal residue" evidence="7">
    <location>
        <position position="1"/>
    </location>
</feature>
<evidence type="ECO:0000259" key="6">
    <source>
        <dbReference type="Pfam" id="PF08100"/>
    </source>
</evidence>
<dbReference type="GO" id="GO:0032259">
    <property type="term" value="P:methylation"/>
    <property type="evidence" value="ECO:0007669"/>
    <property type="project" value="UniProtKB-KW"/>
</dbReference>
<evidence type="ECO:0008006" key="9">
    <source>
        <dbReference type="Google" id="ProtNLM"/>
    </source>
</evidence>
<keyword evidence="2" id="KW-0808">Transferase</keyword>
<keyword evidence="8" id="KW-1185">Reference proteome</keyword>
<dbReference type="Gene3D" id="3.40.50.150">
    <property type="entry name" value="Vaccinia Virus protein VP39"/>
    <property type="match status" value="1"/>
</dbReference>
<dbReference type="SUPFAM" id="SSF53335">
    <property type="entry name" value="S-adenosyl-L-methionine-dependent methyltransferases"/>
    <property type="match status" value="1"/>
</dbReference>
<dbReference type="Gramene" id="TVU25806">
    <property type="protein sequence ID" value="TVU25806"/>
    <property type="gene ID" value="EJB05_28316"/>
</dbReference>
<dbReference type="EMBL" id="RWGY01000013">
    <property type="protein sequence ID" value="TVU25806.1"/>
    <property type="molecule type" value="Genomic_DNA"/>
</dbReference>
<keyword evidence="3" id="KW-0949">S-adenosyl-L-methionine</keyword>
<dbReference type="AlphaFoldDB" id="A0A5J9UQG4"/>
<dbReference type="InterPro" id="IPR012967">
    <property type="entry name" value="COMT_dimerisation"/>
</dbReference>